<dbReference type="PANTHER" id="PTHR22911">
    <property type="entry name" value="ACYL-MALONYL CONDENSING ENZYME-RELATED"/>
    <property type="match status" value="1"/>
</dbReference>
<keyword evidence="2" id="KW-0812">Transmembrane</keyword>
<feature type="transmembrane region" description="Helical" evidence="2">
    <location>
        <begin position="258"/>
        <end position="276"/>
    </location>
</feature>
<feature type="transmembrane region" description="Helical" evidence="2">
    <location>
        <begin position="224"/>
        <end position="246"/>
    </location>
</feature>
<feature type="transmembrane region" description="Helical" evidence="2">
    <location>
        <begin position="96"/>
        <end position="114"/>
    </location>
</feature>
<evidence type="ECO:0000313" key="5">
    <source>
        <dbReference type="Proteomes" id="UP000217186"/>
    </source>
</evidence>
<evidence type="ECO:0000256" key="1">
    <source>
        <dbReference type="ARBA" id="ARBA00007362"/>
    </source>
</evidence>
<feature type="transmembrane region" description="Helical" evidence="2">
    <location>
        <begin position="41"/>
        <end position="58"/>
    </location>
</feature>
<accession>A0A249KV22</accession>
<feature type="domain" description="EamA" evidence="3">
    <location>
        <begin position="152"/>
        <end position="297"/>
    </location>
</feature>
<name>A0A249KV22_9ACTN</name>
<comment type="similarity">
    <text evidence="1">Belongs to the EamA transporter family.</text>
</comment>
<organism evidence="4 5">
    <name type="scientific">Candidatus Planktophila vernalis</name>
    <dbReference type="NCBI Taxonomy" id="1884907"/>
    <lineage>
        <taxon>Bacteria</taxon>
        <taxon>Bacillati</taxon>
        <taxon>Actinomycetota</taxon>
        <taxon>Actinomycetes</taxon>
        <taxon>Candidatus Nanopelagicales</taxon>
        <taxon>Candidatus Nanopelagicaceae</taxon>
        <taxon>Candidatus Planktophila</taxon>
    </lineage>
</organism>
<dbReference type="PANTHER" id="PTHR22911:SF79">
    <property type="entry name" value="MOBA-LIKE NTP TRANSFERASE DOMAIN-CONTAINING PROTEIN"/>
    <property type="match status" value="1"/>
</dbReference>
<proteinExistence type="inferred from homology"/>
<keyword evidence="5" id="KW-1185">Reference proteome</keyword>
<dbReference type="KEGG" id="pvn:A7sIIA15_06865"/>
<dbReference type="Pfam" id="PF00892">
    <property type="entry name" value="EamA"/>
    <property type="match status" value="2"/>
</dbReference>
<dbReference type="AlphaFoldDB" id="A0A249KV22"/>
<feature type="transmembrane region" description="Helical" evidence="2">
    <location>
        <begin position="126"/>
        <end position="145"/>
    </location>
</feature>
<gene>
    <name evidence="4" type="ORF">A7sIIA15_06865</name>
</gene>
<dbReference type="InterPro" id="IPR000620">
    <property type="entry name" value="EamA_dom"/>
</dbReference>
<dbReference type="GO" id="GO:0016020">
    <property type="term" value="C:membrane"/>
    <property type="evidence" value="ECO:0007669"/>
    <property type="project" value="InterPro"/>
</dbReference>
<dbReference type="EMBL" id="CP016776">
    <property type="protein sequence ID" value="ASY20545.1"/>
    <property type="molecule type" value="Genomic_DNA"/>
</dbReference>
<feature type="transmembrane region" description="Helical" evidence="2">
    <location>
        <begin position="282"/>
        <end position="298"/>
    </location>
</feature>
<feature type="domain" description="EamA" evidence="3">
    <location>
        <begin position="6"/>
        <end position="141"/>
    </location>
</feature>
<reference evidence="4 5" key="1">
    <citation type="submission" date="2016-07" db="EMBL/GenBank/DDBJ databases">
        <title>High microdiversification within the ubiquitous acI lineage of Actinobacteria.</title>
        <authorList>
            <person name="Neuenschwander S.M."/>
            <person name="Salcher M."/>
            <person name="Ghai R."/>
            <person name="Pernthaler J."/>
        </authorList>
    </citation>
    <scope>NUCLEOTIDE SEQUENCE [LARGE SCALE GENOMIC DNA]</scope>
    <source>
        <strain evidence="4">MMS-IIA-15</strain>
    </source>
</reference>
<dbReference type="InterPro" id="IPR037185">
    <property type="entry name" value="EmrE-like"/>
</dbReference>
<feature type="transmembrane region" description="Helical" evidence="2">
    <location>
        <begin position="183"/>
        <end position="204"/>
    </location>
</feature>
<evidence type="ECO:0000256" key="2">
    <source>
        <dbReference type="SAM" id="Phobius"/>
    </source>
</evidence>
<dbReference type="SUPFAM" id="SSF103481">
    <property type="entry name" value="Multidrug resistance efflux transporter EmrE"/>
    <property type="match status" value="2"/>
</dbReference>
<keyword evidence="2" id="KW-1133">Transmembrane helix</keyword>
<dbReference type="Proteomes" id="UP000217186">
    <property type="component" value="Chromosome"/>
</dbReference>
<evidence type="ECO:0000313" key="4">
    <source>
        <dbReference type="EMBL" id="ASY20545.1"/>
    </source>
</evidence>
<keyword evidence="2" id="KW-0472">Membrane</keyword>
<dbReference type="RefSeq" id="WP_095686390.1">
    <property type="nucleotide sequence ID" value="NZ_CP016776.1"/>
</dbReference>
<feature type="transmembrane region" description="Helical" evidence="2">
    <location>
        <begin position="151"/>
        <end position="171"/>
    </location>
</feature>
<protein>
    <submittedName>
        <fullName evidence="4">EamA-like transporter family protein</fullName>
    </submittedName>
</protein>
<evidence type="ECO:0000259" key="3">
    <source>
        <dbReference type="Pfam" id="PF00892"/>
    </source>
</evidence>
<feature type="transmembrane region" description="Helical" evidence="2">
    <location>
        <begin position="70"/>
        <end position="90"/>
    </location>
</feature>
<dbReference type="OrthoDB" id="154915at2"/>
<sequence>MFTRYKGEILTLLGAIAFSFNGVIAKLVLTSGLSSMRLTQVRCGGAFIFLGIFMFIRYREKLKAKRQELPWLFAYGIIGFLLVQTLYFVAIQRLNVSVALILEFTAPIWIVLWLRFVKHKVVPPLMWIAIFLAFGGLVLIAQVWKGQTLDPIGVSTALLCGIVLAGFFLLGEKLTATRDVESLMVYGLGFASLALAVAMPLWSYPVDIFTKSMNLQGRFEAFDLPGWVLIAWVIIMGTIVPYMLILKGLKLLSASTSSVMGMAEPVLAGVFAWIWLSETWNFIQLVGGVTVIIGIILADKARSAAH</sequence>